<dbReference type="RefSeq" id="WP_344713017.1">
    <property type="nucleotide sequence ID" value="NZ_BAAAWH010000001.1"/>
</dbReference>
<dbReference type="Proteomes" id="UP001589611">
    <property type="component" value="Unassembled WGS sequence"/>
</dbReference>
<dbReference type="InterPro" id="IPR023387">
    <property type="entry name" value="DUF1653-like_dom"/>
</dbReference>
<dbReference type="EMBL" id="JBHMBE010000003">
    <property type="protein sequence ID" value="MFB9646247.1"/>
    <property type="molecule type" value="Genomic_DNA"/>
</dbReference>
<comment type="caution">
    <text evidence="2">The sequence shown here is derived from an EMBL/GenBank/DDBJ whole genome shotgun (WGS) entry which is preliminary data.</text>
</comment>
<evidence type="ECO:0000259" key="1">
    <source>
        <dbReference type="Pfam" id="PF07866"/>
    </source>
</evidence>
<name>A0ABV5T1H3_9MICO</name>
<keyword evidence="3" id="KW-1185">Reference proteome</keyword>
<protein>
    <submittedName>
        <fullName evidence="2">DUF1653 domain-containing protein</fullName>
    </submittedName>
</protein>
<gene>
    <name evidence="2" type="ORF">ACFFPJ_10600</name>
</gene>
<proteinExistence type="predicted"/>
<reference evidence="2 3" key="1">
    <citation type="submission" date="2024-09" db="EMBL/GenBank/DDBJ databases">
        <authorList>
            <person name="Sun Q."/>
            <person name="Mori K."/>
        </authorList>
    </citation>
    <scope>NUCLEOTIDE SEQUENCE [LARGE SCALE GENOMIC DNA]</scope>
    <source>
        <strain evidence="2 3">JCM 1342</strain>
    </source>
</reference>
<feature type="domain" description="DUF1653" evidence="1">
    <location>
        <begin position="7"/>
        <end position="66"/>
    </location>
</feature>
<accession>A0ABV5T1H3</accession>
<dbReference type="InterPro" id="IPR037135">
    <property type="entry name" value="DUF1653-like_dom_sf"/>
</dbReference>
<evidence type="ECO:0000313" key="2">
    <source>
        <dbReference type="EMBL" id="MFB9646247.1"/>
    </source>
</evidence>
<dbReference type="Gene3D" id="2.30.30.320">
    <property type="entry name" value="DUF1653-like domain"/>
    <property type="match status" value="1"/>
</dbReference>
<organism evidence="2 3">
    <name type="scientific">Microbacterium terregens</name>
    <dbReference type="NCBI Taxonomy" id="69363"/>
    <lineage>
        <taxon>Bacteria</taxon>
        <taxon>Bacillati</taxon>
        <taxon>Actinomycetota</taxon>
        <taxon>Actinomycetes</taxon>
        <taxon>Micrococcales</taxon>
        <taxon>Microbacteriaceae</taxon>
        <taxon>Microbacterium</taxon>
    </lineage>
</organism>
<evidence type="ECO:0000313" key="3">
    <source>
        <dbReference type="Proteomes" id="UP001589611"/>
    </source>
</evidence>
<sequence>MSAIEPGVYRHFKGQEYEVIGTARHSETEEQYVLFRPLYGAGDLWIRPIEMWEERVEREGYDGPRFIRVR</sequence>
<dbReference type="Pfam" id="PF07866">
    <property type="entry name" value="DUF1653"/>
    <property type="match status" value="1"/>
</dbReference>